<dbReference type="GO" id="GO:0051560">
    <property type="term" value="P:mitochondrial calcium ion homeostasis"/>
    <property type="evidence" value="ECO:0007669"/>
    <property type="project" value="UniProtKB-UniRule"/>
</dbReference>
<dbReference type="Pfam" id="PF04678">
    <property type="entry name" value="MCU"/>
    <property type="match status" value="1"/>
</dbReference>
<feature type="domain" description="Calcium uniporter protein C-terminal" evidence="19">
    <location>
        <begin position="164"/>
        <end position="289"/>
    </location>
</feature>
<accession>A0A1Y2F527</accession>
<comment type="subcellular location">
    <subcellularLocation>
        <location evidence="1 17">Mitochondrion inner membrane</location>
        <topology evidence="1 17">Multi-pass membrane protein</topology>
    </subcellularLocation>
</comment>
<keyword evidence="21" id="KW-1185">Reference proteome</keyword>
<evidence type="ECO:0000259" key="19">
    <source>
        <dbReference type="Pfam" id="PF04678"/>
    </source>
</evidence>
<comment type="function">
    <text evidence="17">Mitochondrial inner membrane calcium uniporter that mediates calcium uptake into mitochondria. Mitochondrial calcium homeostasis plays key roles in cellular physiology and regulates cell bioenergetics, cytoplasmic calcium signals and activation of cell death pathways.</text>
</comment>
<evidence type="ECO:0000256" key="2">
    <source>
        <dbReference type="ARBA" id="ARBA00005653"/>
    </source>
</evidence>
<evidence type="ECO:0000256" key="17">
    <source>
        <dbReference type="RuleBase" id="RU367035"/>
    </source>
</evidence>
<keyword evidence="6 17" id="KW-0812">Transmembrane</keyword>
<evidence type="ECO:0000256" key="8">
    <source>
        <dbReference type="ARBA" id="ARBA00022837"/>
    </source>
</evidence>
<dbReference type="InterPro" id="IPR039055">
    <property type="entry name" value="MCU_fam"/>
</dbReference>
<sequence>MLPRAGICLGRRLFSRSNLSASASRASVELLKGHTPSYRFASFQARQGDAARQIRAEELSKEDIAAKHGQFSFTTANSLKLLLPMPNQQVVAFLLHTQQPLSYLETLIRAEIEDEKTPIVFKDLARHARWSTSIGVADFIREAAATTRFCILIGDDEVKVSVPSFEDRTQYLRTQLGRVTEELDREHSIKYECDKLAAKTAKQYALYVAGGLVAYWCVVFKLTFYSPLGWDAMEPITYMTSLACLVMGYVYFLYHNREVSYSQVLNTAASARQQRLYQEKGFDMVRWRDLVEEGKELRKEIRRIAAEYNVDWAEKDDAYISNRHVQATKVLMKEAKREEDRLKKRPKTSRQEDLEDDGIINGSNENPLDRKAH</sequence>
<evidence type="ECO:0000256" key="6">
    <source>
        <dbReference type="ARBA" id="ARBA00022692"/>
    </source>
</evidence>
<proteinExistence type="inferred from homology"/>
<dbReference type="PANTHER" id="PTHR13462:SF10">
    <property type="entry name" value="CALCIUM UNIPORTER PROTEIN, MITOCHONDRIAL"/>
    <property type="match status" value="1"/>
</dbReference>
<keyword evidence="12 17" id="KW-0472">Membrane</keyword>
<keyword evidence="5 17" id="KW-0107">Calcium channel</keyword>
<dbReference type="GO" id="GO:1990246">
    <property type="term" value="C:uniplex complex"/>
    <property type="evidence" value="ECO:0007669"/>
    <property type="project" value="TreeGrafter"/>
</dbReference>
<keyword evidence="4 17" id="KW-0109">Calcium transport</keyword>
<keyword evidence="10 17" id="KW-0406">Ion transport</keyword>
<evidence type="ECO:0000256" key="1">
    <source>
        <dbReference type="ARBA" id="ARBA00004448"/>
    </source>
</evidence>
<evidence type="ECO:0000256" key="11">
    <source>
        <dbReference type="ARBA" id="ARBA00023128"/>
    </source>
</evidence>
<evidence type="ECO:0000256" key="15">
    <source>
        <dbReference type="ARBA" id="ARBA00044966"/>
    </source>
</evidence>
<evidence type="ECO:0000256" key="9">
    <source>
        <dbReference type="ARBA" id="ARBA00022989"/>
    </source>
</evidence>
<comment type="catalytic activity">
    <reaction evidence="14">
        <text>Ca(2+)(in) = Ca(2+)(out)</text>
        <dbReference type="Rhea" id="RHEA:29671"/>
        <dbReference type="ChEBI" id="CHEBI:29108"/>
    </reaction>
</comment>
<dbReference type="InterPro" id="IPR006769">
    <property type="entry name" value="MCU_C"/>
</dbReference>
<keyword evidence="9 17" id="KW-1133">Transmembrane helix</keyword>
<evidence type="ECO:0000256" key="16">
    <source>
        <dbReference type="ARBA" id="ARBA00045938"/>
    </source>
</evidence>
<evidence type="ECO:0000256" key="5">
    <source>
        <dbReference type="ARBA" id="ARBA00022673"/>
    </source>
</evidence>
<evidence type="ECO:0000256" key="13">
    <source>
        <dbReference type="ARBA" id="ARBA00023303"/>
    </source>
</evidence>
<evidence type="ECO:0000256" key="3">
    <source>
        <dbReference type="ARBA" id="ARBA00022448"/>
    </source>
</evidence>
<dbReference type="EMBL" id="MCFI01000016">
    <property type="protein sequence ID" value="ORY78953.1"/>
    <property type="molecule type" value="Genomic_DNA"/>
</dbReference>
<comment type="caution">
    <text evidence="20">The sequence shown here is derived from an EMBL/GenBank/DDBJ whole genome shotgun (WGS) entry which is preliminary data.</text>
</comment>
<comment type="function">
    <text evidence="16">Highly selective calcium channel localized to the inner mitochondrial membrane, which mediates calcium uptake into the mitochondrial matrix. Mitochondrial calcium homeostasis plays key roles in cellular physiology and regulates ATP production, cytoplasmic calcium signals and activation of cell death pathways. Sufficient to operate as a pore-forming channel without the need of calcium-sensor or auxiliary subunit.</text>
</comment>
<evidence type="ECO:0000256" key="4">
    <source>
        <dbReference type="ARBA" id="ARBA00022568"/>
    </source>
</evidence>
<dbReference type="GO" id="GO:0015292">
    <property type="term" value="F:uniporter activity"/>
    <property type="evidence" value="ECO:0007669"/>
    <property type="project" value="UniProtKB-UniRule"/>
</dbReference>
<evidence type="ECO:0000256" key="12">
    <source>
        <dbReference type="ARBA" id="ARBA00023136"/>
    </source>
</evidence>
<dbReference type="GeneID" id="63786360"/>
<keyword evidence="13 17" id="KW-0407">Ion channel</keyword>
<name>A0A1Y2F527_PROLT</name>
<dbReference type="OrthoDB" id="278338at2759"/>
<feature type="transmembrane region" description="Helical" evidence="17">
    <location>
        <begin position="236"/>
        <end position="254"/>
    </location>
</feature>
<gene>
    <name evidence="20" type="ORF">BCR37DRAFT_381821</name>
</gene>
<keyword evidence="11 17" id="KW-0496">Mitochondrion</keyword>
<dbReference type="STRING" id="56484.A0A1Y2F527"/>
<dbReference type="AlphaFoldDB" id="A0A1Y2F527"/>
<dbReference type="RefSeq" id="XP_040723585.1">
    <property type="nucleotide sequence ID" value="XM_040869761.1"/>
</dbReference>
<comment type="similarity">
    <text evidence="2 17">Belongs to the MCU (TC 1.A.77) family.</text>
</comment>
<feature type="transmembrane region" description="Helical" evidence="17">
    <location>
        <begin position="204"/>
        <end position="224"/>
    </location>
</feature>
<evidence type="ECO:0000313" key="20">
    <source>
        <dbReference type="EMBL" id="ORY78953.1"/>
    </source>
</evidence>
<keyword evidence="3 17" id="KW-0813">Transport</keyword>
<dbReference type="PANTHER" id="PTHR13462">
    <property type="entry name" value="CALCIUM UNIPORTER PROTEIN, MITOCHONDRIAL"/>
    <property type="match status" value="1"/>
</dbReference>
<feature type="region of interest" description="Disordered" evidence="18">
    <location>
        <begin position="336"/>
        <end position="373"/>
    </location>
</feature>
<evidence type="ECO:0000256" key="18">
    <source>
        <dbReference type="SAM" id="MobiDB-lite"/>
    </source>
</evidence>
<evidence type="ECO:0000313" key="21">
    <source>
        <dbReference type="Proteomes" id="UP000193685"/>
    </source>
</evidence>
<keyword evidence="8 17" id="KW-0106">Calcium</keyword>
<evidence type="ECO:0000256" key="7">
    <source>
        <dbReference type="ARBA" id="ARBA00022792"/>
    </source>
</evidence>
<comment type="subunit">
    <text evidence="15">Homotetramer, assembles in a dimer or dimers configuration with two interfaces.</text>
</comment>
<dbReference type="Proteomes" id="UP000193685">
    <property type="component" value="Unassembled WGS sequence"/>
</dbReference>
<dbReference type="GO" id="GO:0005262">
    <property type="term" value="F:calcium channel activity"/>
    <property type="evidence" value="ECO:0007669"/>
    <property type="project" value="UniProtKB-UniRule"/>
</dbReference>
<organism evidence="20 21">
    <name type="scientific">Protomyces lactucae-debilis</name>
    <dbReference type="NCBI Taxonomy" id="2754530"/>
    <lineage>
        <taxon>Eukaryota</taxon>
        <taxon>Fungi</taxon>
        <taxon>Dikarya</taxon>
        <taxon>Ascomycota</taxon>
        <taxon>Taphrinomycotina</taxon>
        <taxon>Taphrinomycetes</taxon>
        <taxon>Taphrinales</taxon>
        <taxon>Protomycetaceae</taxon>
        <taxon>Protomyces</taxon>
    </lineage>
</organism>
<protein>
    <recommendedName>
        <fullName evidence="17">Calcium uniporter protein</fullName>
    </recommendedName>
</protein>
<dbReference type="GO" id="GO:0036444">
    <property type="term" value="P:calcium import into the mitochondrion"/>
    <property type="evidence" value="ECO:0007669"/>
    <property type="project" value="TreeGrafter"/>
</dbReference>
<reference evidence="20 21" key="1">
    <citation type="submission" date="2016-07" db="EMBL/GenBank/DDBJ databases">
        <title>Pervasive Adenine N6-methylation of Active Genes in Fungi.</title>
        <authorList>
            <consortium name="DOE Joint Genome Institute"/>
            <person name="Mondo S.J."/>
            <person name="Dannebaum R.O."/>
            <person name="Kuo R.C."/>
            <person name="Labutti K."/>
            <person name="Haridas S."/>
            <person name="Kuo A."/>
            <person name="Salamov A."/>
            <person name="Ahrendt S.R."/>
            <person name="Lipzen A."/>
            <person name="Sullivan W."/>
            <person name="Andreopoulos W.B."/>
            <person name="Clum A."/>
            <person name="Lindquist E."/>
            <person name="Daum C."/>
            <person name="Ramamoorthy G.K."/>
            <person name="Gryganskyi A."/>
            <person name="Culley D."/>
            <person name="Magnuson J.K."/>
            <person name="James T.Y."/>
            <person name="O'Malley M.A."/>
            <person name="Stajich J.E."/>
            <person name="Spatafora J.W."/>
            <person name="Visel A."/>
            <person name="Grigoriev I.V."/>
        </authorList>
    </citation>
    <scope>NUCLEOTIDE SEQUENCE [LARGE SCALE GENOMIC DNA]</scope>
    <source>
        <strain evidence="20 21">12-1054</strain>
    </source>
</reference>
<evidence type="ECO:0000256" key="14">
    <source>
        <dbReference type="ARBA" id="ARBA00036634"/>
    </source>
</evidence>
<keyword evidence="7 17" id="KW-0999">Mitochondrion inner membrane</keyword>
<evidence type="ECO:0000256" key="10">
    <source>
        <dbReference type="ARBA" id="ARBA00023065"/>
    </source>
</evidence>